<evidence type="ECO:0000313" key="2">
    <source>
        <dbReference type="EMBL" id="KTC71819.1"/>
    </source>
</evidence>
<evidence type="ECO:0000313" key="3">
    <source>
        <dbReference type="EMBL" id="STX60825.1"/>
    </source>
</evidence>
<proteinExistence type="predicted"/>
<protein>
    <recommendedName>
        <fullName evidence="6">Replication protein</fullName>
    </recommendedName>
</protein>
<accession>A0A378JQA7</accession>
<gene>
    <name evidence="2" type="ORF">Lbir_1455</name>
    <name evidence="3" type="ORF">NCTC12437_03115</name>
</gene>
<dbReference type="Proteomes" id="UP000255066">
    <property type="component" value="Unassembled WGS sequence"/>
</dbReference>
<dbReference type="EMBL" id="LNXT01000018">
    <property type="protein sequence ID" value="KTC71819.1"/>
    <property type="molecule type" value="Genomic_DNA"/>
</dbReference>
<organism evidence="3 5">
    <name type="scientific">Legionella birminghamensis</name>
    <dbReference type="NCBI Taxonomy" id="28083"/>
    <lineage>
        <taxon>Bacteria</taxon>
        <taxon>Pseudomonadati</taxon>
        <taxon>Pseudomonadota</taxon>
        <taxon>Gammaproteobacteria</taxon>
        <taxon>Legionellales</taxon>
        <taxon>Legionellaceae</taxon>
        <taxon>Legionella</taxon>
    </lineage>
</organism>
<reference evidence="3 5" key="2">
    <citation type="submission" date="2018-06" db="EMBL/GenBank/DDBJ databases">
        <authorList>
            <consortium name="Pathogen Informatics"/>
            <person name="Doyle S."/>
        </authorList>
    </citation>
    <scope>NUCLEOTIDE SEQUENCE [LARGE SCALE GENOMIC DNA]</scope>
    <source>
        <strain evidence="3 5">NCTC12437</strain>
    </source>
</reference>
<dbReference type="AlphaFoldDB" id="A0A378JQA7"/>
<keyword evidence="4" id="KW-1185">Reference proteome</keyword>
<name>A0A378JQA7_9GAMM</name>
<dbReference type="RefSeq" id="WP_058523519.1">
    <property type="nucleotide sequence ID" value="NZ_CAAAHV010000033.1"/>
</dbReference>
<evidence type="ECO:0000313" key="4">
    <source>
        <dbReference type="Proteomes" id="UP000054735"/>
    </source>
</evidence>
<sequence length="348" mass="38992">MAVLRIHKKQQNFLILDKTCLNDMSLSWGAKGLHTYLMSLPDDWRVRVTDLKERATNGRDAVRNLIKELEETGYIQKSICRHEENGRFGGIEYLVLEIPVITNDELLPPVKEGLSKNPGPSYPAPENPSLENPGLEKTTLINNKYTKDPYNQGLIKKTAAEINLSTGPYRKSTKSQAAAAVEFFDLRAVNRPKETTRLSSKDAMISDKLTQNQILRVEQLISGIQMDDKAGLLEEISYCLLSKKHFSACGLDFSRKLNAIQTVIAKGHWQTPVELISEKKQTLDSTTQALEQNLCEAHAEANHFKKLLSSAAPNQRTSLNQLIRGAEEKILKLGQLLLQAKLNNQAAF</sequence>
<feature type="region of interest" description="Disordered" evidence="1">
    <location>
        <begin position="111"/>
        <end position="135"/>
    </location>
</feature>
<evidence type="ECO:0000256" key="1">
    <source>
        <dbReference type="SAM" id="MobiDB-lite"/>
    </source>
</evidence>
<dbReference type="Proteomes" id="UP000054735">
    <property type="component" value="Unassembled WGS sequence"/>
</dbReference>
<dbReference type="OrthoDB" id="9149570at2"/>
<reference evidence="2 4" key="1">
    <citation type="submission" date="2015-11" db="EMBL/GenBank/DDBJ databases">
        <title>Genomic analysis of 38 Legionella species identifies large and diverse effector repertoires.</title>
        <authorList>
            <person name="Burstein D."/>
            <person name="Amaro F."/>
            <person name="Zusman T."/>
            <person name="Lifshitz Z."/>
            <person name="Cohen O."/>
            <person name="Gilbert J.A."/>
            <person name="Pupko T."/>
            <person name="Shuman H.A."/>
            <person name="Segal G."/>
        </authorList>
    </citation>
    <scope>NUCLEOTIDE SEQUENCE [LARGE SCALE GENOMIC DNA]</scope>
    <source>
        <strain evidence="2 4">CDC#1407-AL-14</strain>
    </source>
</reference>
<evidence type="ECO:0000313" key="5">
    <source>
        <dbReference type="Proteomes" id="UP000255066"/>
    </source>
</evidence>
<dbReference type="STRING" id="28083.Lbir_1455"/>
<evidence type="ECO:0008006" key="6">
    <source>
        <dbReference type="Google" id="ProtNLM"/>
    </source>
</evidence>
<dbReference type="EMBL" id="UGNW01000002">
    <property type="protein sequence ID" value="STX60825.1"/>
    <property type="molecule type" value="Genomic_DNA"/>
</dbReference>